<dbReference type="PANTHER" id="PTHR33881:SF7">
    <property type="entry name" value="NEUROGENIC LOCUS NOTCH-LIKE PROTEIN"/>
    <property type="match status" value="1"/>
</dbReference>
<accession>A0AAQ3MU74</accession>
<dbReference type="PANTHER" id="PTHR33881">
    <property type="entry name" value="NEUROGENIC LOCUS NOTCH-LIKE PROTEIN"/>
    <property type="match status" value="1"/>
</dbReference>
<dbReference type="Proteomes" id="UP001374535">
    <property type="component" value="Chromosome 9"/>
</dbReference>
<feature type="signal peptide" evidence="1">
    <location>
        <begin position="1"/>
        <end position="17"/>
    </location>
</feature>
<dbReference type="AlphaFoldDB" id="A0AAQ3MU74"/>
<evidence type="ECO:0008006" key="4">
    <source>
        <dbReference type="Google" id="ProtNLM"/>
    </source>
</evidence>
<evidence type="ECO:0000256" key="1">
    <source>
        <dbReference type="SAM" id="SignalP"/>
    </source>
</evidence>
<proteinExistence type="predicted"/>
<gene>
    <name evidence="2" type="ORF">V8G54_028900</name>
</gene>
<keyword evidence="3" id="KW-1185">Reference proteome</keyword>
<organism evidence="2 3">
    <name type="scientific">Vigna mungo</name>
    <name type="common">Black gram</name>
    <name type="synonym">Phaseolus mungo</name>
    <dbReference type="NCBI Taxonomy" id="3915"/>
    <lineage>
        <taxon>Eukaryota</taxon>
        <taxon>Viridiplantae</taxon>
        <taxon>Streptophyta</taxon>
        <taxon>Embryophyta</taxon>
        <taxon>Tracheophyta</taxon>
        <taxon>Spermatophyta</taxon>
        <taxon>Magnoliopsida</taxon>
        <taxon>eudicotyledons</taxon>
        <taxon>Gunneridae</taxon>
        <taxon>Pentapetalae</taxon>
        <taxon>rosids</taxon>
        <taxon>fabids</taxon>
        <taxon>Fabales</taxon>
        <taxon>Fabaceae</taxon>
        <taxon>Papilionoideae</taxon>
        <taxon>50 kb inversion clade</taxon>
        <taxon>NPAAA clade</taxon>
        <taxon>indigoferoid/millettioid clade</taxon>
        <taxon>Phaseoleae</taxon>
        <taxon>Vigna</taxon>
    </lineage>
</organism>
<evidence type="ECO:0000313" key="3">
    <source>
        <dbReference type="Proteomes" id="UP001374535"/>
    </source>
</evidence>
<sequence length="267" mass="29034">MGFPSFILLLLLQSLSATSDFLSPLISPLSEDLCREVECGKGTCKPSKNDTILFECDCDPGWRQTLSSPDQGLKFLPCIVPNCTLDYSCSNAPAPDPQKESKANTSIFNACHWVDCGGGSCNRTSFFSYSCICDAGYYNILNATALPCFKECAFGLSCSNLGITLMNSSRAPPAPPPTLNENGKNVYSLILRGSSSLWLLVLVLAISHHICLFITQMLTHEASGIDSFILWPNAWGAIAIKYSVNLLPGIHTVQNDKHELASYLFDS</sequence>
<feature type="chain" id="PRO_5042999657" description="EGF-like domain-containing protein" evidence="1">
    <location>
        <begin position="18"/>
        <end position="267"/>
    </location>
</feature>
<evidence type="ECO:0000313" key="2">
    <source>
        <dbReference type="EMBL" id="WVY96749.1"/>
    </source>
</evidence>
<reference evidence="2 3" key="1">
    <citation type="journal article" date="2023" name="Life. Sci Alliance">
        <title>Evolutionary insights into 3D genome organization and epigenetic landscape of Vigna mungo.</title>
        <authorList>
            <person name="Junaid A."/>
            <person name="Singh B."/>
            <person name="Bhatia S."/>
        </authorList>
    </citation>
    <scope>NUCLEOTIDE SEQUENCE [LARGE SCALE GENOMIC DNA]</scope>
    <source>
        <strain evidence="2">Urdbean</strain>
    </source>
</reference>
<keyword evidence="1" id="KW-0732">Signal</keyword>
<name>A0AAQ3MU74_VIGMU</name>
<dbReference type="EMBL" id="CP144692">
    <property type="protein sequence ID" value="WVY96749.1"/>
    <property type="molecule type" value="Genomic_DNA"/>
</dbReference>
<protein>
    <recommendedName>
        <fullName evidence="4">EGF-like domain-containing protein</fullName>
    </recommendedName>
</protein>